<dbReference type="GO" id="GO:0005811">
    <property type="term" value="C:lipid droplet"/>
    <property type="evidence" value="ECO:0000318"/>
    <property type="project" value="GO_Central"/>
</dbReference>
<proteinExistence type="predicted"/>
<dbReference type="GO" id="GO:0019433">
    <property type="term" value="P:triglyceride catabolic process"/>
    <property type="evidence" value="ECO:0000318"/>
    <property type="project" value="GO_Central"/>
</dbReference>
<organism evidence="6 7">
    <name type="scientific">Anolis carolinensis</name>
    <name type="common">Green anole</name>
    <name type="synonym">American chameleon</name>
    <dbReference type="NCBI Taxonomy" id="28377"/>
    <lineage>
        <taxon>Eukaryota</taxon>
        <taxon>Metazoa</taxon>
        <taxon>Chordata</taxon>
        <taxon>Craniata</taxon>
        <taxon>Vertebrata</taxon>
        <taxon>Euteleostomi</taxon>
        <taxon>Lepidosauria</taxon>
        <taxon>Squamata</taxon>
        <taxon>Bifurcata</taxon>
        <taxon>Unidentata</taxon>
        <taxon>Episquamata</taxon>
        <taxon>Toxicofera</taxon>
        <taxon>Iguania</taxon>
        <taxon>Dactyloidae</taxon>
        <taxon>Anolis</taxon>
    </lineage>
</organism>
<name>G1KVH5_ANOCA</name>
<dbReference type="Ensembl" id="ENSACAT00000022268.2">
    <property type="protein sequence ID" value="ENSACAP00000018555.2"/>
    <property type="gene ID" value="ENSACAG00000009492.4"/>
</dbReference>
<feature type="active site" description="Nucleophile" evidence="4">
    <location>
        <position position="49"/>
    </location>
</feature>
<evidence type="ECO:0000259" key="5">
    <source>
        <dbReference type="PROSITE" id="PS51635"/>
    </source>
</evidence>
<dbReference type="Pfam" id="PF01734">
    <property type="entry name" value="Patatin"/>
    <property type="match status" value="1"/>
</dbReference>
<keyword evidence="7" id="KW-1185">Reference proteome</keyword>
<evidence type="ECO:0000256" key="4">
    <source>
        <dbReference type="PROSITE-ProRule" id="PRU01161"/>
    </source>
</evidence>
<dbReference type="PANTHER" id="PTHR12406:SF23">
    <property type="entry name" value="OMEGA-HYDROXYCERAMIDE TRANSACYLASE"/>
    <property type="match status" value="1"/>
</dbReference>
<reference evidence="6" key="3">
    <citation type="submission" date="2025-09" db="UniProtKB">
        <authorList>
            <consortium name="Ensembl"/>
        </authorList>
    </citation>
    <scope>IDENTIFICATION</scope>
</reference>
<dbReference type="Gene3D" id="3.40.1090.10">
    <property type="entry name" value="Cytosolic phospholipase A2 catalytic domain"/>
    <property type="match status" value="1"/>
</dbReference>
<dbReference type="GeneTree" id="ENSGT00940000160828"/>
<evidence type="ECO:0000313" key="6">
    <source>
        <dbReference type="Ensembl" id="ENSACAP00000018555.2"/>
    </source>
</evidence>
<protein>
    <recommendedName>
        <fullName evidence="1">triacylglycerol lipase</fullName>
        <ecNumber evidence="1">3.1.1.3</ecNumber>
    </recommendedName>
</protein>
<comment type="caution">
    <text evidence="4">Lacks conserved residue(s) required for the propagation of feature annotation.</text>
</comment>
<dbReference type="GO" id="GO:0016020">
    <property type="term" value="C:membrane"/>
    <property type="evidence" value="ECO:0000318"/>
    <property type="project" value="GO_Central"/>
</dbReference>
<evidence type="ECO:0000256" key="3">
    <source>
        <dbReference type="ARBA" id="ARBA00023098"/>
    </source>
</evidence>
<evidence type="ECO:0000256" key="2">
    <source>
        <dbReference type="ARBA" id="ARBA00022801"/>
    </source>
</evidence>
<dbReference type="FunFam" id="3.40.1090.10:FF:000003">
    <property type="entry name" value="Patatin-like phospholipase domain-containing protein 2"/>
    <property type="match status" value="1"/>
</dbReference>
<evidence type="ECO:0000256" key="1">
    <source>
        <dbReference type="ARBA" id="ARBA00013279"/>
    </source>
</evidence>
<reference evidence="6" key="2">
    <citation type="submission" date="2025-08" db="UniProtKB">
        <authorList>
            <consortium name="Ensembl"/>
        </authorList>
    </citation>
    <scope>IDENTIFICATION</scope>
</reference>
<dbReference type="InterPro" id="IPR033562">
    <property type="entry name" value="PLPL"/>
</dbReference>
<dbReference type="PANTHER" id="PTHR12406">
    <property type="entry name" value="CALCIUM-INDEPENDENT PHOSPHOLIPASE A2 IPLA2 -RELATED"/>
    <property type="match status" value="1"/>
</dbReference>
<dbReference type="EC" id="3.1.1.3" evidence="1"/>
<feature type="short sequence motif" description="GXSXG" evidence="4">
    <location>
        <begin position="47"/>
        <end position="51"/>
    </location>
</feature>
<keyword evidence="3 4" id="KW-0443">Lipid metabolism</keyword>
<dbReference type="InterPro" id="IPR016035">
    <property type="entry name" value="Acyl_Trfase/lysoPLipase"/>
</dbReference>
<dbReference type="SUPFAM" id="SSF52151">
    <property type="entry name" value="FabD/lysophospholipase-like"/>
    <property type="match status" value="1"/>
</dbReference>
<dbReference type="Proteomes" id="UP000001646">
    <property type="component" value="Chromosome 4"/>
</dbReference>
<evidence type="ECO:0000313" key="7">
    <source>
        <dbReference type="Proteomes" id="UP000001646"/>
    </source>
</evidence>
<dbReference type="GO" id="GO:0055088">
    <property type="term" value="P:lipid homeostasis"/>
    <property type="evidence" value="ECO:0000318"/>
    <property type="project" value="GO_Central"/>
</dbReference>
<keyword evidence="2 4" id="KW-0378">Hydrolase</keyword>
<feature type="domain" description="PNPLA" evidence="5">
    <location>
        <begin position="12"/>
        <end position="176"/>
    </location>
</feature>
<dbReference type="GO" id="GO:0004806">
    <property type="term" value="F:triacylglycerol lipase activity"/>
    <property type="evidence" value="ECO:0000318"/>
    <property type="project" value="GO_Central"/>
</dbReference>
<accession>G1KVH5</accession>
<dbReference type="InParanoid" id="G1KVH5"/>
<dbReference type="PROSITE" id="PS51635">
    <property type="entry name" value="PNPLA"/>
    <property type="match status" value="1"/>
</dbReference>
<dbReference type="HOGENOM" id="CLU_018371_4_1_1"/>
<sequence>MVPQILKRPHALSFAASGFLMYYQLGVVRALKELAPEMINSLSRVYGSSGGALVAAVITYAFQECLFKAVEDSRRSFWGPFSPFVGVFRTLKEGLIKNLSENSHQKASGKLYLSLTRVSNLQNVMVSEYKSKEDLIEALMCSCFIPGYGGLIPPTYRGVRYMDGGFTNMQPCHDVEGVISISPFTGEIDICPRDSQALFSIVNIFGTTIQLSMGNFSRAFHAGFPPTITVMERYHSLGYQNAISFLLMTSKCVLNNTALSPG</sequence>
<gene>
    <name evidence="6" type="primary">LOC100568175</name>
</gene>
<keyword evidence="4" id="KW-0442">Lipid degradation</keyword>
<reference evidence="6 7" key="1">
    <citation type="submission" date="2009-12" db="EMBL/GenBank/DDBJ databases">
        <title>The Genome Sequence of Anolis carolinensis (Green Anole Lizard).</title>
        <authorList>
            <consortium name="The Genome Sequencing Platform"/>
            <person name="Di Palma F."/>
            <person name="Alfoldi J."/>
            <person name="Heiman D."/>
            <person name="Young S."/>
            <person name="Grabherr M."/>
            <person name="Johnson J."/>
            <person name="Lander E.S."/>
            <person name="Lindblad-Toh K."/>
        </authorList>
    </citation>
    <scope>NUCLEOTIDE SEQUENCE [LARGE SCALE GENOMIC DNA]</scope>
    <source>
        <strain evidence="6 7">JBL SC #1</strain>
    </source>
</reference>
<dbReference type="AlphaFoldDB" id="G1KVH5"/>
<feature type="short sequence motif" description="DGA/G" evidence="4">
    <location>
        <begin position="163"/>
        <end position="165"/>
    </location>
</feature>
<dbReference type="Bgee" id="ENSACAG00000009492">
    <property type="expression patterns" value="Expressed in dewlap and 1 other cell type or tissue"/>
</dbReference>
<dbReference type="InterPro" id="IPR002641">
    <property type="entry name" value="PNPLA_dom"/>
</dbReference>
<feature type="active site" description="Proton acceptor" evidence="4">
    <location>
        <position position="163"/>
    </location>
</feature>
<dbReference type="GO" id="GO:0005737">
    <property type="term" value="C:cytoplasm"/>
    <property type="evidence" value="ECO:0000318"/>
    <property type="project" value="GO_Central"/>
</dbReference>